<dbReference type="Proteomes" id="UP000248886">
    <property type="component" value="Unassembled WGS sequence"/>
</dbReference>
<dbReference type="OrthoDB" id="9759295at2"/>
<dbReference type="AlphaFoldDB" id="A0A2W1K208"/>
<reference evidence="1 2" key="1">
    <citation type="submission" date="2018-06" db="EMBL/GenBank/DDBJ databases">
        <title>Draft sequence of Acidithiobacillus ferrooxidans CCM 4253.</title>
        <authorList>
            <person name="Moya-Beltran A."/>
            <person name="Castro M."/>
            <person name="Covarrubias P.C."/>
            <person name="Issotta F."/>
            <person name="Janiczek O."/>
            <person name="Mandl M."/>
            <person name="Kucera J."/>
            <person name="Quatrini R."/>
        </authorList>
    </citation>
    <scope>NUCLEOTIDE SEQUENCE [LARGE SCALE GENOMIC DNA]</scope>
    <source>
        <strain evidence="1 2">CCM 4253</strain>
    </source>
</reference>
<sequence>MLMDESPSLGKMDIFQDATAFFAGYNVRLFLITQSKTQIGQNPWMTLVNFQSRTAAVPYLTSRNKHFLQPLPCPFPSRPGRLRAQGRPWRLTP</sequence>
<comment type="caution">
    <text evidence="1">The sequence shown here is derived from an EMBL/GenBank/DDBJ whole genome shotgun (WGS) entry which is preliminary data.</text>
</comment>
<dbReference type="GeneID" id="97006772"/>
<dbReference type="EMBL" id="QKQP01000006">
    <property type="protein sequence ID" value="PZD80490.1"/>
    <property type="molecule type" value="Genomic_DNA"/>
</dbReference>
<gene>
    <name evidence="1" type="ORF">DN052_12355</name>
</gene>
<dbReference type="Pfam" id="PF02534">
    <property type="entry name" value="T4SS-DNA_transf"/>
    <property type="match status" value="1"/>
</dbReference>
<organism evidence="1 2">
    <name type="scientific">Acidithiobacillus ferrooxidans</name>
    <name type="common">Thiobacillus ferrooxidans</name>
    <dbReference type="NCBI Taxonomy" id="920"/>
    <lineage>
        <taxon>Bacteria</taxon>
        <taxon>Pseudomonadati</taxon>
        <taxon>Pseudomonadota</taxon>
        <taxon>Acidithiobacillia</taxon>
        <taxon>Acidithiobacillales</taxon>
        <taxon>Acidithiobacillaceae</taxon>
        <taxon>Acidithiobacillus</taxon>
    </lineage>
</organism>
<evidence type="ECO:0000313" key="2">
    <source>
        <dbReference type="Proteomes" id="UP000248886"/>
    </source>
</evidence>
<dbReference type="Gene3D" id="3.40.50.300">
    <property type="entry name" value="P-loop containing nucleotide triphosphate hydrolases"/>
    <property type="match status" value="1"/>
</dbReference>
<dbReference type="RefSeq" id="WP_080513205.1">
    <property type="nucleotide sequence ID" value="NZ_AP025160.1"/>
</dbReference>
<name>A0A2W1K208_ACIFR</name>
<proteinExistence type="predicted"/>
<dbReference type="GO" id="GO:0016020">
    <property type="term" value="C:membrane"/>
    <property type="evidence" value="ECO:0007669"/>
    <property type="project" value="InterPro"/>
</dbReference>
<evidence type="ECO:0000313" key="1">
    <source>
        <dbReference type="EMBL" id="PZD80490.1"/>
    </source>
</evidence>
<dbReference type="InterPro" id="IPR003688">
    <property type="entry name" value="TraG/VirD4"/>
</dbReference>
<accession>A0A2W1K208</accession>
<protein>
    <submittedName>
        <fullName evidence="1">Uncharacterized protein</fullName>
    </submittedName>
</protein>
<dbReference type="InterPro" id="IPR027417">
    <property type="entry name" value="P-loop_NTPase"/>
</dbReference>